<feature type="transmembrane region" description="Helical" evidence="1">
    <location>
        <begin position="81"/>
        <end position="110"/>
    </location>
</feature>
<feature type="transmembrane region" description="Helical" evidence="1">
    <location>
        <begin position="12"/>
        <end position="37"/>
    </location>
</feature>
<keyword evidence="1" id="KW-0472">Membrane</keyword>
<comment type="caution">
    <text evidence="2">The sequence shown here is derived from an EMBL/GenBank/DDBJ whole genome shotgun (WGS) entry which is preliminary data.</text>
</comment>
<proteinExistence type="predicted"/>
<dbReference type="PANTHER" id="PTHR34851:SF5">
    <property type="entry name" value="MARVEL DOMAIN-CONTAINING PROTEIN"/>
    <property type="match status" value="1"/>
</dbReference>
<evidence type="ECO:0008006" key="4">
    <source>
        <dbReference type="Google" id="ProtNLM"/>
    </source>
</evidence>
<accession>A0A4U5ML47</accession>
<dbReference type="OrthoDB" id="5813665at2759"/>
<dbReference type="Proteomes" id="UP000298663">
    <property type="component" value="Unassembled WGS sequence"/>
</dbReference>
<feature type="transmembrane region" description="Helical" evidence="1">
    <location>
        <begin position="130"/>
        <end position="153"/>
    </location>
</feature>
<protein>
    <recommendedName>
        <fullName evidence="4">MARVEL domain-containing protein</fullName>
    </recommendedName>
</protein>
<dbReference type="PANTHER" id="PTHR34851">
    <property type="entry name" value="PROTEIN CBG05235-RELATED"/>
    <property type="match status" value="1"/>
</dbReference>
<organism evidence="2 3">
    <name type="scientific">Steinernema carpocapsae</name>
    <name type="common">Entomopathogenic nematode</name>
    <dbReference type="NCBI Taxonomy" id="34508"/>
    <lineage>
        <taxon>Eukaryota</taxon>
        <taxon>Metazoa</taxon>
        <taxon>Ecdysozoa</taxon>
        <taxon>Nematoda</taxon>
        <taxon>Chromadorea</taxon>
        <taxon>Rhabditida</taxon>
        <taxon>Tylenchina</taxon>
        <taxon>Panagrolaimomorpha</taxon>
        <taxon>Strongyloidoidea</taxon>
        <taxon>Steinernematidae</taxon>
        <taxon>Steinernema</taxon>
    </lineage>
</organism>
<name>A0A4U5ML47_STECR</name>
<evidence type="ECO:0000313" key="3">
    <source>
        <dbReference type="Proteomes" id="UP000298663"/>
    </source>
</evidence>
<dbReference type="AlphaFoldDB" id="A0A4U5ML47"/>
<keyword evidence="1" id="KW-1133">Transmembrane helix</keyword>
<keyword evidence="3" id="KW-1185">Reference proteome</keyword>
<evidence type="ECO:0000256" key="1">
    <source>
        <dbReference type="SAM" id="Phobius"/>
    </source>
</evidence>
<reference evidence="2 3" key="1">
    <citation type="journal article" date="2015" name="Genome Biol.">
        <title>Comparative genomics of Steinernema reveals deeply conserved gene regulatory networks.</title>
        <authorList>
            <person name="Dillman A.R."/>
            <person name="Macchietto M."/>
            <person name="Porter C.F."/>
            <person name="Rogers A."/>
            <person name="Williams B."/>
            <person name="Antoshechkin I."/>
            <person name="Lee M.M."/>
            <person name="Goodwin Z."/>
            <person name="Lu X."/>
            <person name="Lewis E.E."/>
            <person name="Goodrich-Blair H."/>
            <person name="Stock S.P."/>
            <person name="Adams B.J."/>
            <person name="Sternberg P.W."/>
            <person name="Mortazavi A."/>
        </authorList>
    </citation>
    <scope>NUCLEOTIDE SEQUENCE [LARGE SCALE GENOMIC DNA]</scope>
    <source>
        <strain evidence="2 3">ALL</strain>
    </source>
</reference>
<gene>
    <name evidence="2" type="ORF">L596_022212</name>
</gene>
<feature type="transmembrane region" description="Helical" evidence="1">
    <location>
        <begin position="49"/>
        <end position="69"/>
    </location>
</feature>
<dbReference type="EMBL" id="AZBU02000007">
    <property type="protein sequence ID" value="TKR70154.1"/>
    <property type="molecule type" value="Genomic_DNA"/>
</dbReference>
<sequence>MAPQMPESDRCLCGLVHVKTGTLIFAVLLVVGGILGIMQDLGKVGKAPVLVSFIWNSVTLLVGGATIHATKSRNPKLLWPIILYEYIMIALAALVLLFAIIMQFFPLALIKYSNIAEVKDEKNLDEYVNLARITLGIVSAFCLVAIALNFWTLSVAKMCQAWMFEKMFAAPNVVFVQKF</sequence>
<keyword evidence="1" id="KW-0812">Transmembrane</keyword>
<reference evidence="2 3" key="2">
    <citation type="journal article" date="2019" name="G3 (Bethesda)">
        <title>Hybrid Assembly of the Genome of the Entomopathogenic Nematode Steinernema carpocapsae Identifies the X-Chromosome.</title>
        <authorList>
            <person name="Serra L."/>
            <person name="Macchietto M."/>
            <person name="Macias-Munoz A."/>
            <person name="McGill C.J."/>
            <person name="Rodriguez I.M."/>
            <person name="Rodriguez B."/>
            <person name="Murad R."/>
            <person name="Mortazavi A."/>
        </authorList>
    </citation>
    <scope>NUCLEOTIDE SEQUENCE [LARGE SCALE GENOMIC DNA]</scope>
    <source>
        <strain evidence="2 3">ALL</strain>
    </source>
</reference>
<evidence type="ECO:0000313" key="2">
    <source>
        <dbReference type="EMBL" id="TKR70154.1"/>
    </source>
</evidence>